<feature type="transmembrane region" description="Helical" evidence="5">
    <location>
        <begin position="6"/>
        <end position="24"/>
    </location>
</feature>
<organism evidence="6 7">
    <name type="scientific">Sulfurospirillum tamanense</name>
    <dbReference type="NCBI Taxonomy" id="2813362"/>
    <lineage>
        <taxon>Bacteria</taxon>
        <taxon>Pseudomonadati</taxon>
        <taxon>Campylobacterota</taxon>
        <taxon>Epsilonproteobacteria</taxon>
        <taxon>Campylobacterales</taxon>
        <taxon>Sulfurospirillaceae</taxon>
        <taxon>Sulfurospirillum</taxon>
    </lineage>
</organism>
<reference evidence="6 7" key="3">
    <citation type="submission" date="2021-02" db="EMBL/GenBank/DDBJ databases">
        <authorList>
            <person name="Merkel A.Y."/>
        </authorList>
    </citation>
    <scope>NUCLEOTIDE SEQUENCE [LARGE SCALE GENOMIC DNA]</scope>
    <source>
        <strain evidence="6 7">T05b</strain>
    </source>
</reference>
<dbReference type="Proteomes" id="UP000703590">
    <property type="component" value="Unassembled WGS sequence"/>
</dbReference>
<evidence type="ECO:0000256" key="5">
    <source>
        <dbReference type="SAM" id="Phobius"/>
    </source>
</evidence>
<dbReference type="PANTHER" id="PTHR36926">
    <property type="entry name" value="COLICIN V PRODUCTION PROTEIN"/>
    <property type="match status" value="1"/>
</dbReference>
<feature type="transmembrane region" description="Helical" evidence="5">
    <location>
        <begin position="68"/>
        <end position="95"/>
    </location>
</feature>
<dbReference type="EMBL" id="JAFHKK010000003">
    <property type="protein sequence ID" value="MBN2963648.1"/>
    <property type="molecule type" value="Genomic_DNA"/>
</dbReference>
<keyword evidence="7" id="KW-1185">Reference proteome</keyword>
<dbReference type="Pfam" id="PF02674">
    <property type="entry name" value="Colicin_V"/>
    <property type="match status" value="1"/>
</dbReference>
<reference evidence="7" key="1">
    <citation type="submission" date="2021-02" db="EMBL/GenBank/DDBJ databases">
        <title>Sulfurospirillum tamanensis sp. nov.</title>
        <authorList>
            <person name="Merkel A.Y."/>
        </authorList>
    </citation>
    <scope>NUCLEOTIDE SEQUENCE [LARGE SCALE GENOMIC DNA]</scope>
    <source>
        <strain evidence="7">T05b</strain>
    </source>
</reference>
<comment type="subcellular location">
    <subcellularLocation>
        <location evidence="1">Membrane</location>
        <topology evidence="1">Multi-pass membrane protein</topology>
    </subcellularLocation>
</comment>
<reference evidence="6 7" key="2">
    <citation type="submission" date="2021-02" db="EMBL/GenBank/DDBJ databases">
        <title>Sulfurospirillum tamanensis sp. nov.</title>
        <authorList>
            <person name="Frolova A."/>
            <person name="Merkel A."/>
            <person name="Slobodkin A."/>
        </authorList>
    </citation>
    <scope>NUCLEOTIDE SEQUENCE [LARGE SCALE GENOMIC DNA]</scope>
    <source>
        <strain evidence="6 7">T05b</strain>
    </source>
</reference>
<proteinExistence type="predicted"/>
<evidence type="ECO:0000256" key="1">
    <source>
        <dbReference type="ARBA" id="ARBA00004141"/>
    </source>
</evidence>
<feature type="transmembrane region" description="Helical" evidence="5">
    <location>
        <begin position="107"/>
        <end position="127"/>
    </location>
</feature>
<protein>
    <submittedName>
        <fullName evidence="6">CvpA family protein</fullName>
    </submittedName>
</protein>
<gene>
    <name evidence="6" type="ORF">JWV37_02555</name>
</gene>
<dbReference type="RefSeq" id="WP_205458083.1">
    <property type="nucleotide sequence ID" value="NZ_JAFHKK010000003.1"/>
</dbReference>
<keyword evidence="4 5" id="KW-0472">Membrane</keyword>
<dbReference type="PANTHER" id="PTHR36926:SF1">
    <property type="entry name" value="COLICIN V PRODUCTION PROTEIN"/>
    <property type="match status" value="1"/>
</dbReference>
<evidence type="ECO:0000256" key="3">
    <source>
        <dbReference type="ARBA" id="ARBA00022989"/>
    </source>
</evidence>
<dbReference type="InterPro" id="IPR003825">
    <property type="entry name" value="Colicin-V_CvpA"/>
</dbReference>
<accession>A0ABS2WPT7</accession>
<dbReference type="InterPro" id="IPR052719">
    <property type="entry name" value="CvpA-like"/>
</dbReference>
<keyword evidence="2 5" id="KW-0812">Transmembrane</keyword>
<name>A0ABS2WPT7_9BACT</name>
<feature type="transmembrane region" description="Helical" evidence="5">
    <location>
        <begin position="31"/>
        <end position="48"/>
    </location>
</feature>
<evidence type="ECO:0000256" key="4">
    <source>
        <dbReference type="ARBA" id="ARBA00023136"/>
    </source>
</evidence>
<evidence type="ECO:0000313" key="6">
    <source>
        <dbReference type="EMBL" id="MBN2963648.1"/>
    </source>
</evidence>
<evidence type="ECO:0000313" key="7">
    <source>
        <dbReference type="Proteomes" id="UP000703590"/>
    </source>
</evidence>
<comment type="caution">
    <text evidence="6">The sequence shown here is derived from an EMBL/GenBank/DDBJ whole genome shotgun (WGS) entry which is preliminary data.</text>
</comment>
<evidence type="ECO:0000256" key="2">
    <source>
        <dbReference type="ARBA" id="ARBA00022692"/>
    </source>
</evidence>
<keyword evidence="3 5" id="KW-1133">Transmembrane helix</keyword>
<sequence length="186" mass="20368">MEHIVWFDIITISLILLLGFKGILNGFVKETFGLLGVVGGIFIASRYAQEAGAFIDASVYAFDNKASLFLVGFIALLLCFWILCLIVGKIVAKLLSLSALSGIDKIAGFFVGSAKIFLVFSIFIAAISNIDFVQKKIDAHMTQSFMYPIFMEVGQKIVELRPDDFIKESPSETLAPDAPNDTKDEG</sequence>